<reference evidence="2" key="2">
    <citation type="journal article" date="2013" name="Microbes Environ.">
        <title>Commonalities and Differences among Symbiosis Islands of Three Mesorhizobium loti Strains.</title>
        <authorList>
            <person name="Kasai-Maita H."/>
            <person name="Hirakawa H."/>
            <person name="Nakamura Y."/>
            <person name="Kaneko T."/>
            <person name="Miki K."/>
            <person name="Maruya J."/>
            <person name="Okazaki S."/>
            <person name="Tabata S."/>
            <person name="Saeki K."/>
            <person name="Sato S."/>
        </authorList>
    </citation>
    <scope>NUCLEOTIDE SEQUENCE</scope>
    <source>
        <strain evidence="2">NZP2037</strain>
    </source>
</reference>
<organism evidence="2">
    <name type="scientific">Rhizobium loti</name>
    <name type="common">Mesorhizobium loti</name>
    <dbReference type="NCBI Taxonomy" id="381"/>
    <lineage>
        <taxon>Bacteria</taxon>
        <taxon>Pseudomonadati</taxon>
        <taxon>Pseudomonadota</taxon>
        <taxon>Alphaproteobacteria</taxon>
        <taxon>Hyphomicrobiales</taxon>
        <taxon>Phyllobacteriaceae</taxon>
        <taxon>Mesorhizobium</taxon>
    </lineage>
</organism>
<feature type="region of interest" description="Disordered" evidence="1">
    <location>
        <begin position="727"/>
        <end position="853"/>
    </location>
</feature>
<reference evidence="2" key="1">
    <citation type="submission" date="2012-10" db="EMBL/GenBank/DDBJ databases">
        <authorList>
            <person name="Maita H."/>
            <person name="Sato S."/>
        </authorList>
    </citation>
    <scope>NUCLEOTIDE SEQUENCE</scope>
    <source>
        <strain evidence="2">NZP2037</strain>
    </source>
</reference>
<protein>
    <submittedName>
        <fullName evidence="2">Uncharacterized protein</fullName>
    </submittedName>
</protein>
<feature type="region of interest" description="Disordered" evidence="1">
    <location>
        <begin position="66"/>
        <end position="151"/>
    </location>
</feature>
<sequence>MGLVYVLVELPETAMDNTAREWPYDAPDDAARWVASLTGGTEDFIQGYQALRAQQAGMERQMSELNLGGSTADPDGGAIRRTSVGGSMRMPPQPDLRDNQFSSARHSIDTSYAASSRSRSRHSAASSEAYSSFSEEPATAPQPKKSGGLKSFLKTVKKAFVPSSGRKSSEGSRQQPELVLESTLRIDSAKRTRAGGDRDEPLFSEFRATMDEARNRDPDNSHAVGTVKNRVSRLRRFSGWLQLPPRYLTIASLLDDHDSTLADHAAAFVDEGGDKGVCRDLEVLRDSRAGNVRKSRPAPEDERLVSEFRAAMDEARNRDPDNSHAATTVTNWVSRLRGFSGWLQLPPRYLTIASLLDDNDSTLADHAAAFVDEGGDKGVYRDLEALRDSLAGNVRSRAGNVRTGAAPEDEPLFSEFRAAMDEARNRDPDNSHAVGTVKNWLSFLRRFSAWLQLHPRYLTIADLLDDNDRTQLTARAAAFVGQGGDKHVQRALEALRDWRAGTFIGSFHRGPLTDTYPEDEDLLKRFAKAASRLKVPPKTIDSNVYYLRGFSWWLKENNKPPMAFDSRFRTESINDHLIEYGTEDSADLSRVDSALSHLRRLALGGEEFSGAGAGPRVMGRRTLGAYAEDARLIDDFCKHSLGPETTAVQRKLVNNLASRQRKFSEWLQREGKSSIMSRLNQEQTGGLKDDFRAFKKAIAPTWGGVALDKLQKYQRVVAANKAWGMPPEQAGWRQQSGQSPASSYDPDPLWDELSERGRQGPAGSLDSYDQDEIHDAADQAGGRQPAGWEDGSWALSSQSDQPAPSPQSLNPTEFWAGVDQAGQLPTDSFNTANFWQGVPPPAHSPAQSVNQPSPAMWEQDIGASIFGPTYHRPASFDFEQHVPPDWGVPSSFPGPSTRTRDLPDDWQEYTASPPAGASLPDLPLGPFRQRLPTFLRRFNAYVGQASGQGLNCLLDTVLQLTRNTRRQDQETRQTRQLQEDARSLRNSLVELHMVNPDGEIDLYGPGGVGVLLADNLGVRIQAIEADANGRLTVHPILGQEGRLVHILHTPGHFQPLWPRHEK</sequence>
<accession>M5AN58</accession>
<evidence type="ECO:0000313" key="2">
    <source>
        <dbReference type="EMBL" id="BAN09852.1"/>
    </source>
</evidence>
<name>M5AN58_RHILI</name>
<feature type="compositionally biased region" description="Polar residues" evidence="1">
    <location>
        <begin position="823"/>
        <end position="834"/>
    </location>
</feature>
<evidence type="ECO:0000256" key="1">
    <source>
        <dbReference type="SAM" id="MobiDB-lite"/>
    </source>
</evidence>
<feature type="compositionally biased region" description="Low complexity" evidence="1">
    <location>
        <begin position="111"/>
        <end position="136"/>
    </location>
</feature>
<proteinExistence type="predicted"/>
<feature type="compositionally biased region" description="Low complexity" evidence="1">
    <location>
        <begin position="796"/>
        <end position="808"/>
    </location>
</feature>
<dbReference type="AlphaFoldDB" id="M5AN58"/>
<dbReference type="EMBL" id="AP012557">
    <property type="protein sequence ID" value="BAN09852.1"/>
    <property type="molecule type" value="Genomic_DNA"/>
</dbReference>
<feature type="compositionally biased region" description="Polar residues" evidence="1">
    <location>
        <begin position="732"/>
        <end position="742"/>
    </location>
</feature>